<dbReference type="SFLD" id="SFLDG01065">
    <property type="entry name" value="anaerobic_coproporphyrinogen-I"/>
    <property type="match status" value="1"/>
</dbReference>
<dbReference type="GO" id="GO:0006779">
    <property type="term" value="P:porphyrin-containing compound biosynthetic process"/>
    <property type="evidence" value="ECO:0007669"/>
    <property type="project" value="TreeGrafter"/>
</dbReference>
<dbReference type="NCBIfam" id="NF006385">
    <property type="entry name" value="PRK08629.1"/>
    <property type="match status" value="1"/>
</dbReference>
<dbReference type="AlphaFoldDB" id="A0A3E4QPS1"/>
<dbReference type="InterPro" id="IPR023404">
    <property type="entry name" value="rSAM_horseshoe"/>
</dbReference>
<dbReference type="PANTHER" id="PTHR13932">
    <property type="entry name" value="COPROPORPHYRINIGEN III OXIDASE"/>
    <property type="match status" value="1"/>
</dbReference>
<evidence type="ECO:0000259" key="2">
    <source>
        <dbReference type="PROSITE" id="PS51918"/>
    </source>
</evidence>
<evidence type="ECO:0000256" key="1">
    <source>
        <dbReference type="ARBA" id="ARBA00017228"/>
    </source>
</evidence>
<dbReference type="Gene3D" id="3.80.30.20">
    <property type="entry name" value="tm_1862 like domain"/>
    <property type="match status" value="1"/>
</dbReference>
<proteinExistence type="predicted"/>
<dbReference type="Pfam" id="PF04055">
    <property type="entry name" value="Radical_SAM"/>
    <property type="match status" value="1"/>
</dbReference>
<dbReference type="Proteomes" id="UP000260943">
    <property type="component" value="Unassembled WGS sequence"/>
</dbReference>
<reference evidence="3 4" key="1">
    <citation type="submission" date="2018-08" db="EMBL/GenBank/DDBJ databases">
        <title>A genome reference for cultivated species of the human gut microbiota.</title>
        <authorList>
            <person name="Zou Y."/>
            <person name="Xue W."/>
            <person name="Luo G."/>
        </authorList>
    </citation>
    <scope>NUCLEOTIDE SEQUENCE [LARGE SCALE GENOMIC DNA]</scope>
    <source>
        <strain evidence="3 4">TF08-14</strain>
    </source>
</reference>
<dbReference type="GO" id="GO:0005737">
    <property type="term" value="C:cytoplasm"/>
    <property type="evidence" value="ECO:0007669"/>
    <property type="project" value="TreeGrafter"/>
</dbReference>
<dbReference type="SUPFAM" id="SSF102114">
    <property type="entry name" value="Radical SAM enzymes"/>
    <property type="match status" value="1"/>
</dbReference>
<comment type="caution">
    <text evidence="3">The sequence shown here is derived from an EMBL/GenBank/DDBJ whole genome shotgun (WGS) entry which is preliminary data.</text>
</comment>
<sequence length="441" mass="50990">MLSERMLTGVIKTMTKHELAMEPTTETHLPGPKPNMKYMLYMHIPFCQRLCPYCSFNRYPFREEIARPYFANLRREMLMLKDLGYDFESIYCGGGTPTIMIDELCETLDLARDLFSIKEVSSETNPNHLTLPYLEKLKGRVQRLSVGVQSFDDDLLRQMDRYEKYGSGAEIFKRIGIAAPYFDILNVDMIFNFPSQTEEVLRRDIELIKECGCQQTTFSPLYFSRATTRKMLDTLGDPNYTREYEYYKLLDHELAGGSDPAFERRTVWTFNRKGMDLHACGEVPVDEFGVSYEEYPAIGSGSVTHLDGTIYVNTFSIREYNEAIESGRMSLMGKTKMSKRDLMRYRFMQELYALRLDKNRFKRDFGVSVERGLPVEMAFMRANGAFATDDADELTLTTKGRYYTLVMQRQFLSGLNELRDQARAALTGPEHDLLFGDGTQK</sequence>
<dbReference type="GO" id="GO:0003824">
    <property type="term" value="F:catalytic activity"/>
    <property type="evidence" value="ECO:0007669"/>
    <property type="project" value="InterPro"/>
</dbReference>
<dbReference type="SFLD" id="SFLDS00029">
    <property type="entry name" value="Radical_SAM"/>
    <property type="match status" value="1"/>
</dbReference>
<evidence type="ECO:0000313" key="3">
    <source>
        <dbReference type="EMBL" id="RGL08076.1"/>
    </source>
</evidence>
<dbReference type="PANTHER" id="PTHR13932:SF5">
    <property type="entry name" value="RADICAL S-ADENOSYL METHIONINE DOMAIN-CONTAINING PROTEIN 1, MITOCHONDRIAL"/>
    <property type="match status" value="1"/>
</dbReference>
<dbReference type="GO" id="GO:0051539">
    <property type="term" value="F:4 iron, 4 sulfur cluster binding"/>
    <property type="evidence" value="ECO:0007669"/>
    <property type="project" value="TreeGrafter"/>
</dbReference>
<dbReference type="InterPro" id="IPR058240">
    <property type="entry name" value="rSAM_sf"/>
</dbReference>
<dbReference type="CDD" id="cd01335">
    <property type="entry name" value="Radical_SAM"/>
    <property type="match status" value="1"/>
</dbReference>
<name>A0A3E4QPS1_9ACTN</name>
<dbReference type="RefSeq" id="WP_117680219.1">
    <property type="nucleotide sequence ID" value="NZ_CAJJKC010000011.1"/>
</dbReference>
<accession>A0A3E4QPS1</accession>
<dbReference type="EMBL" id="QSRJ01000013">
    <property type="protein sequence ID" value="RGL08076.1"/>
    <property type="molecule type" value="Genomic_DNA"/>
</dbReference>
<organism evidence="3 4">
    <name type="scientific">Collinsella tanakaei</name>
    <dbReference type="NCBI Taxonomy" id="626935"/>
    <lineage>
        <taxon>Bacteria</taxon>
        <taxon>Bacillati</taxon>
        <taxon>Actinomycetota</taxon>
        <taxon>Coriobacteriia</taxon>
        <taxon>Coriobacteriales</taxon>
        <taxon>Coriobacteriaceae</taxon>
        <taxon>Collinsella</taxon>
    </lineage>
</organism>
<dbReference type="InterPro" id="IPR006638">
    <property type="entry name" value="Elp3/MiaA/NifB-like_rSAM"/>
</dbReference>
<feature type="domain" description="Radical SAM core" evidence="2">
    <location>
        <begin position="32"/>
        <end position="258"/>
    </location>
</feature>
<dbReference type="InterPro" id="IPR034505">
    <property type="entry name" value="Coproporphyrinogen-III_oxidase"/>
</dbReference>
<dbReference type="SMART" id="SM00729">
    <property type="entry name" value="Elp3"/>
    <property type="match status" value="1"/>
</dbReference>
<dbReference type="PROSITE" id="PS51918">
    <property type="entry name" value="RADICAL_SAM"/>
    <property type="match status" value="1"/>
</dbReference>
<evidence type="ECO:0000313" key="4">
    <source>
        <dbReference type="Proteomes" id="UP000260943"/>
    </source>
</evidence>
<dbReference type="InterPro" id="IPR007197">
    <property type="entry name" value="rSAM"/>
</dbReference>
<gene>
    <name evidence="3" type="ORF">DXC81_09750</name>
</gene>
<protein>
    <recommendedName>
        <fullName evidence="1">Heme chaperone HemW</fullName>
    </recommendedName>
</protein>